<keyword evidence="1" id="KW-0812">Transmembrane</keyword>
<dbReference type="RefSeq" id="WP_118380823.1">
    <property type="nucleotide sequence ID" value="NZ_CABJFJ010000005.1"/>
</dbReference>
<keyword evidence="5" id="KW-1185">Reference proteome</keyword>
<keyword evidence="1" id="KW-1133">Transmembrane helix</keyword>
<keyword evidence="2" id="KW-0732">Signal</keyword>
<feature type="signal peptide" evidence="2">
    <location>
        <begin position="1"/>
        <end position="29"/>
    </location>
</feature>
<accession>A0A414B6Q6</accession>
<feature type="domain" description="DUF7601" evidence="3">
    <location>
        <begin position="224"/>
        <end position="329"/>
    </location>
</feature>
<feature type="chain" id="PRO_5019167239" description="DUF7601 domain-containing protein" evidence="2">
    <location>
        <begin position="30"/>
        <end position="391"/>
    </location>
</feature>
<dbReference type="EMBL" id="QSID01000005">
    <property type="protein sequence ID" value="RHC66092.1"/>
    <property type="molecule type" value="Genomic_DNA"/>
</dbReference>
<keyword evidence="1" id="KW-0472">Membrane</keyword>
<evidence type="ECO:0000256" key="2">
    <source>
        <dbReference type="SAM" id="SignalP"/>
    </source>
</evidence>
<dbReference type="Pfam" id="PF24547">
    <property type="entry name" value="DUF7601"/>
    <property type="match status" value="1"/>
</dbReference>
<dbReference type="InterPro" id="IPR055382">
    <property type="entry name" value="DUF7601"/>
</dbReference>
<reference evidence="4 5" key="1">
    <citation type="submission" date="2018-08" db="EMBL/GenBank/DDBJ databases">
        <title>A genome reference for cultivated species of the human gut microbiota.</title>
        <authorList>
            <person name="Zou Y."/>
            <person name="Xue W."/>
            <person name="Luo G."/>
        </authorList>
    </citation>
    <scope>NUCLEOTIDE SEQUENCE [LARGE SCALE GENOMIC DNA]</scope>
    <source>
        <strain evidence="4 5">AM34-3LB</strain>
    </source>
</reference>
<sequence length="391" mass="41998">MNMKKFTKRILAIVAAGVMTMGMAMPAFAAEPDTTNNAKEAYISKTYNTEVGKAETFSFTATQITEGEDVIKTAHPVTIPTISFEATELGTNTKRAKIDCGTFNEAGKYSYIVKESGATPAVTETAYEKMIMSEAEYRMDVYVQDTDSGLEINKIIVNILKDDEGEAFEEGTGITGKVDVGDSDQNGFKFVNTYVQEAGTGENPDPSKPDPDYTTNGSLNVLKKVVKNVNSSDATAPDSNEEFDFTAEFTFPAGTDQNTLGGVKANGTVITLAGGKTHTFKLKADGNMKFTELPVGTTIKVTEAAKANYKGSAVVTLNGVETSIAAAKYNEALTANGKLGQKKNIVDVTNRYNNVPTTGIIMNVLPYVLMIALCGAALTAFVVFKRRRVQK</sequence>
<name>A0A414B6Q6_9FIRM</name>
<comment type="caution">
    <text evidence="4">The sequence shown here is derived from an EMBL/GenBank/DDBJ whole genome shotgun (WGS) entry which is preliminary data.</text>
</comment>
<organism evidence="4 5">
    <name type="scientific">Anaerobutyricum hallii</name>
    <dbReference type="NCBI Taxonomy" id="39488"/>
    <lineage>
        <taxon>Bacteria</taxon>
        <taxon>Bacillati</taxon>
        <taxon>Bacillota</taxon>
        <taxon>Clostridia</taxon>
        <taxon>Lachnospirales</taxon>
        <taxon>Lachnospiraceae</taxon>
        <taxon>Anaerobutyricum</taxon>
    </lineage>
</organism>
<gene>
    <name evidence="4" type="ORF">DW833_05415</name>
</gene>
<feature type="transmembrane region" description="Helical" evidence="1">
    <location>
        <begin position="364"/>
        <end position="384"/>
    </location>
</feature>
<evidence type="ECO:0000256" key="1">
    <source>
        <dbReference type="SAM" id="Phobius"/>
    </source>
</evidence>
<dbReference type="Gene3D" id="2.60.40.1140">
    <property type="entry name" value="Collagen-binding surface protein Cna, B-type domain"/>
    <property type="match status" value="1"/>
</dbReference>
<dbReference type="Proteomes" id="UP000284621">
    <property type="component" value="Unassembled WGS sequence"/>
</dbReference>
<evidence type="ECO:0000313" key="4">
    <source>
        <dbReference type="EMBL" id="RHC66092.1"/>
    </source>
</evidence>
<dbReference type="AlphaFoldDB" id="A0A414B6Q6"/>
<evidence type="ECO:0000313" key="5">
    <source>
        <dbReference type="Proteomes" id="UP000284621"/>
    </source>
</evidence>
<proteinExistence type="predicted"/>
<evidence type="ECO:0000259" key="3">
    <source>
        <dbReference type="Pfam" id="PF24547"/>
    </source>
</evidence>
<protein>
    <recommendedName>
        <fullName evidence="3">DUF7601 domain-containing protein</fullName>
    </recommendedName>
</protein>